<dbReference type="Gene3D" id="3.20.20.140">
    <property type="entry name" value="Metal-dependent hydrolases"/>
    <property type="match status" value="1"/>
</dbReference>
<evidence type="ECO:0000313" key="3">
    <source>
        <dbReference type="EMBL" id="MBO8483259.1"/>
    </source>
</evidence>
<dbReference type="EMBL" id="JADILV010000024">
    <property type="protein sequence ID" value="MBO8483259.1"/>
    <property type="molecule type" value="Genomic_DNA"/>
</dbReference>
<dbReference type="PANTHER" id="PTHR43794">
    <property type="entry name" value="AMINOHYDROLASE SSNA-RELATED"/>
    <property type="match status" value="1"/>
</dbReference>
<comment type="caution">
    <text evidence="3">The sequence shown here is derived from an EMBL/GenBank/DDBJ whole genome shotgun (WGS) entry which is preliminary data.</text>
</comment>
<dbReference type="AlphaFoldDB" id="A0A940DRM0"/>
<keyword evidence="1" id="KW-0378">Hydrolase</keyword>
<dbReference type="GO" id="GO:0016787">
    <property type="term" value="F:hydrolase activity"/>
    <property type="evidence" value="ECO:0007669"/>
    <property type="project" value="UniProtKB-KW"/>
</dbReference>
<reference evidence="3" key="1">
    <citation type="submission" date="2020-10" db="EMBL/GenBank/DDBJ databases">
        <authorList>
            <person name="Gilroy R."/>
        </authorList>
    </citation>
    <scope>NUCLEOTIDE SEQUENCE</scope>
    <source>
        <strain evidence="3">G3-8215</strain>
    </source>
</reference>
<feature type="domain" description="Amidohydrolase-related" evidence="2">
    <location>
        <begin position="51"/>
        <end position="377"/>
    </location>
</feature>
<evidence type="ECO:0000256" key="1">
    <source>
        <dbReference type="ARBA" id="ARBA00022801"/>
    </source>
</evidence>
<organism evidence="3 4">
    <name type="scientific">Candidatus Cryptobacteroides avicola</name>
    <dbReference type="NCBI Taxonomy" id="2840757"/>
    <lineage>
        <taxon>Bacteria</taxon>
        <taxon>Pseudomonadati</taxon>
        <taxon>Bacteroidota</taxon>
        <taxon>Bacteroidia</taxon>
        <taxon>Bacteroidales</taxon>
        <taxon>Candidatus Cryptobacteroides</taxon>
    </lineage>
</organism>
<name>A0A940DRM0_9BACT</name>
<sequence>MKRVAAEYIYTLDGSGPIADGFVEYDETDGTVIAVGACGNPSGEPEFHKGILVPGFVNAHCHIELSHLRGKFARNTGMAGFIDQINALRDSSDRSARMSCIREWMDRLWRQGVTAMADISNGDESFQAKASSPLYTRTFLEVFGSEPQDCAKVMDSVRSLQKKALEYGLDAAPTPHSCYTMSPELLTAASADALKSGYLSYHSQESPEEERMVISGSGALYDNRKRLGMSTPPVSGRPSLFYFMDRLAKVHPAPFTEHILLVHEVCLTDEAADAVQSAMPCAYIALCPLSNIFIHNALPPVGMMRRKGMKLTLGTDSLSSNDTLDMVKEMYCLQSAFPELGLGEILTWACLNGAAFLGKEKEFGSIVPGKKPGLVLIENVAGDGRLTAESRSERIV</sequence>
<dbReference type="InterPro" id="IPR006680">
    <property type="entry name" value="Amidohydro-rel"/>
</dbReference>
<dbReference type="Pfam" id="PF01979">
    <property type="entry name" value="Amidohydro_1"/>
    <property type="match status" value="1"/>
</dbReference>
<evidence type="ECO:0000313" key="4">
    <source>
        <dbReference type="Proteomes" id="UP000725002"/>
    </source>
</evidence>
<accession>A0A940DRM0</accession>
<protein>
    <submittedName>
        <fullName evidence="3">Amidohydrolase family protein</fullName>
    </submittedName>
</protein>
<proteinExistence type="predicted"/>
<reference evidence="3" key="2">
    <citation type="journal article" date="2021" name="PeerJ">
        <title>Extensive microbial diversity within the chicken gut microbiome revealed by metagenomics and culture.</title>
        <authorList>
            <person name="Gilroy R."/>
            <person name="Ravi A."/>
            <person name="Getino M."/>
            <person name="Pursley I."/>
            <person name="Horton D.L."/>
            <person name="Alikhan N.F."/>
            <person name="Baker D."/>
            <person name="Gharbi K."/>
            <person name="Hall N."/>
            <person name="Watson M."/>
            <person name="Adriaenssens E.M."/>
            <person name="Foster-Nyarko E."/>
            <person name="Jarju S."/>
            <person name="Secka A."/>
            <person name="Antonio M."/>
            <person name="Oren A."/>
            <person name="Chaudhuri R.R."/>
            <person name="La Ragione R."/>
            <person name="Hildebrand F."/>
            <person name="Pallen M.J."/>
        </authorList>
    </citation>
    <scope>NUCLEOTIDE SEQUENCE</scope>
    <source>
        <strain evidence="3">G3-8215</strain>
    </source>
</reference>
<dbReference type="Proteomes" id="UP000725002">
    <property type="component" value="Unassembled WGS sequence"/>
</dbReference>
<dbReference type="SUPFAM" id="SSF51556">
    <property type="entry name" value="Metallo-dependent hydrolases"/>
    <property type="match status" value="1"/>
</dbReference>
<evidence type="ECO:0000259" key="2">
    <source>
        <dbReference type="Pfam" id="PF01979"/>
    </source>
</evidence>
<dbReference type="InterPro" id="IPR050287">
    <property type="entry name" value="MTA/SAH_deaminase"/>
</dbReference>
<dbReference type="PANTHER" id="PTHR43794:SF11">
    <property type="entry name" value="AMIDOHYDROLASE-RELATED DOMAIN-CONTAINING PROTEIN"/>
    <property type="match status" value="1"/>
</dbReference>
<gene>
    <name evidence="3" type="ORF">IAB75_03990</name>
</gene>
<dbReference type="InterPro" id="IPR032466">
    <property type="entry name" value="Metal_Hydrolase"/>
</dbReference>